<evidence type="ECO:0000259" key="1">
    <source>
        <dbReference type="Pfam" id="PF24722"/>
    </source>
</evidence>
<keyword evidence="3" id="KW-1185">Reference proteome</keyword>
<feature type="domain" description="DUF7674" evidence="1">
    <location>
        <begin position="8"/>
        <end position="115"/>
    </location>
</feature>
<reference evidence="3" key="1">
    <citation type="submission" date="2016-11" db="EMBL/GenBank/DDBJ databases">
        <authorList>
            <person name="Varghese N."/>
            <person name="Submissions S."/>
        </authorList>
    </citation>
    <scope>NUCLEOTIDE SEQUENCE [LARGE SCALE GENOMIC DNA]</scope>
    <source>
        <strain evidence="3">DSM 26898</strain>
    </source>
</reference>
<dbReference type="EMBL" id="FQVO01000004">
    <property type="protein sequence ID" value="SHE78594.1"/>
    <property type="molecule type" value="Genomic_DNA"/>
</dbReference>
<accession>A0A1M4WBI0</accession>
<gene>
    <name evidence="2" type="ORF">SAMN05444408_104103</name>
</gene>
<dbReference type="OrthoDB" id="707611at2"/>
<organism evidence="2 3">
    <name type="scientific">Chryseobacterium takakiae</name>
    <dbReference type="NCBI Taxonomy" id="1302685"/>
    <lineage>
        <taxon>Bacteria</taxon>
        <taxon>Pseudomonadati</taxon>
        <taxon>Bacteroidota</taxon>
        <taxon>Flavobacteriia</taxon>
        <taxon>Flavobacteriales</taxon>
        <taxon>Weeksellaceae</taxon>
        <taxon>Chryseobacterium group</taxon>
        <taxon>Chryseobacterium</taxon>
    </lineage>
</organism>
<dbReference type="Proteomes" id="UP000184236">
    <property type="component" value="Unassembled WGS sequence"/>
</dbReference>
<sequence>MNYQDAIAEISLALPSCKEEFKSVYKANNSFVVISTFTRQIRNTIQDQNQKVLTNALQKMNELYDKGDASLKIAIENVFVYALDSITFNCGSEKRKLIFSLLSDGINNRYLQQVYKSGL</sequence>
<evidence type="ECO:0000313" key="3">
    <source>
        <dbReference type="Proteomes" id="UP000184236"/>
    </source>
</evidence>
<dbReference type="STRING" id="1302685.SAMN05444408_104103"/>
<proteinExistence type="predicted"/>
<name>A0A1M4WBI0_9FLAO</name>
<protein>
    <submittedName>
        <fullName evidence="2">Non-SMC mitotic condensation complex subunit 1</fullName>
    </submittedName>
</protein>
<dbReference type="Pfam" id="PF24722">
    <property type="entry name" value="DUF7674"/>
    <property type="match status" value="1"/>
</dbReference>
<dbReference type="RefSeq" id="WP_072884121.1">
    <property type="nucleotide sequence ID" value="NZ_FQVO01000004.1"/>
</dbReference>
<evidence type="ECO:0000313" key="2">
    <source>
        <dbReference type="EMBL" id="SHE78594.1"/>
    </source>
</evidence>
<dbReference type="AlphaFoldDB" id="A0A1M4WBI0"/>
<dbReference type="InterPro" id="IPR056091">
    <property type="entry name" value="DUF7674"/>
</dbReference>